<dbReference type="STRING" id="1117379.BABA_07501"/>
<dbReference type="eggNOG" id="ENOG502ZQW2">
    <property type="taxonomic scope" value="Bacteria"/>
</dbReference>
<dbReference type="AlphaFoldDB" id="K6E9C2"/>
<evidence type="ECO:0008006" key="5">
    <source>
        <dbReference type="Google" id="ProtNLM"/>
    </source>
</evidence>
<accession>K6E9C2</accession>
<reference evidence="3 4" key="1">
    <citation type="journal article" date="2012" name="Front. Microbiol.">
        <title>Redundancy and modularity in membrane-associated dissimilatory nitrate reduction in Bacillus.</title>
        <authorList>
            <person name="Heylen K."/>
            <person name="Keltjens J."/>
        </authorList>
    </citation>
    <scope>NUCLEOTIDE SEQUENCE [LARGE SCALE GENOMIC DNA]</scope>
    <source>
        <strain evidence="4">LMG 21833T</strain>
    </source>
</reference>
<evidence type="ECO:0000313" key="4">
    <source>
        <dbReference type="Proteomes" id="UP000006316"/>
    </source>
</evidence>
<dbReference type="PATRIC" id="fig|1117379.3.peg.1575"/>
<feature type="signal peptide" evidence="2">
    <location>
        <begin position="1"/>
        <end position="19"/>
    </location>
</feature>
<name>K6E9C2_9BACI</name>
<protein>
    <recommendedName>
        <fullName evidence="5">Lipoprotein</fullName>
    </recommendedName>
</protein>
<comment type="caution">
    <text evidence="3">The sequence shown here is derived from an EMBL/GenBank/DDBJ whole genome shotgun (WGS) entry which is preliminary data.</text>
</comment>
<feature type="chain" id="PRO_5038834848" description="Lipoprotein" evidence="2">
    <location>
        <begin position="20"/>
        <end position="204"/>
    </location>
</feature>
<dbReference type="RefSeq" id="WP_007084523.1">
    <property type="nucleotide sequence ID" value="NZ_AJLS01000049.1"/>
</dbReference>
<dbReference type="Proteomes" id="UP000006316">
    <property type="component" value="Unassembled WGS sequence"/>
</dbReference>
<evidence type="ECO:0000256" key="2">
    <source>
        <dbReference type="SAM" id="SignalP"/>
    </source>
</evidence>
<evidence type="ECO:0000256" key="1">
    <source>
        <dbReference type="SAM" id="MobiDB-lite"/>
    </source>
</evidence>
<dbReference type="OrthoDB" id="2739761at2"/>
<keyword evidence="2" id="KW-0732">Signal</keyword>
<dbReference type="PROSITE" id="PS51257">
    <property type="entry name" value="PROKAR_LIPOPROTEIN"/>
    <property type="match status" value="1"/>
</dbReference>
<dbReference type="Gene3D" id="3.40.1000.10">
    <property type="entry name" value="Mog1/PsbP, alpha/beta/alpha sandwich"/>
    <property type="match status" value="1"/>
</dbReference>
<keyword evidence="4" id="KW-1185">Reference proteome</keyword>
<evidence type="ECO:0000313" key="3">
    <source>
        <dbReference type="EMBL" id="EKN69941.1"/>
    </source>
</evidence>
<organism evidence="3 4">
    <name type="scientific">Neobacillus bataviensis LMG 21833</name>
    <dbReference type="NCBI Taxonomy" id="1117379"/>
    <lineage>
        <taxon>Bacteria</taxon>
        <taxon>Bacillati</taxon>
        <taxon>Bacillota</taxon>
        <taxon>Bacilli</taxon>
        <taxon>Bacillales</taxon>
        <taxon>Bacillaceae</taxon>
        <taxon>Neobacillus</taxon>
    </lineage>
</organism>
<feature type="compositionally biased region" description="Basic and acidic residues" evidence="1">
    <location>
        <begin position="29"/>
        <end position="48"/>
    </location>
</feature>
<sequence>MKNKLLVLAILSLFSIIFAGCSGDNEKTAANQEKHSVEKATKSEKPEDNSSATTEAEKVDTTAAESKITEQTFEKITFNMPESYQQLEIGDQGMPAVVYMIDANVGNSFNIVAEKLPDGMSLDQYIQAATAQTGFDYISNQNYTEGELNWNEAVSINPKSMQKMSQRTFILDGAAYVFTYAAVPDAFDKKYAEFVDLTKSVKVN</sequence>
<proteinExistence type="predicted"/>
<dbReference type="EMBL" id="AJLS01000049">
    <property type="protein sequence ID" value="EKN69941.1"/>
    <property type="molecule type" value="Genomic_DNA"/>
</dbReference>
<feature type="region of interest" description="Disordered" evidence="1">
    <location>
        <begin position="29"/>
        <end position="66"/>
    </location>
</feature>
<gene>
    <name evidence="3" type="ORF">BABA_07501</name>
</gene>